<reference evidence="2 3" key="1">
    <citation type="submission" date="2023-10" db="EMBL/GenBank/DDBJ databases">
        <title>Development of a sustainable strategy for remediation of hydrocarbon-contaminated territories based on the waste exchange concept.</title>
        <authorList>
            <person name="Krivoruchko A."/>
        </authorList>
    </citation>
    <scope>NUCLEOTIDE SEQUENCE [LARGE SCALE GENOMIC DNA]</scope>
    <source>
        <strain evidence="2 3">IEGM 1203</strain>
    </source>
</reference>
<dbReference type="EMBL" id="JAWLKB010000057">
    <property type="protein sequence ID" value="MDV6271569.1"/>
    <property type="molecule type" value="Genomic_DNA"/>
</dbReference>
<proteinExistence type="predicted"/>
<evidence type="ECO:0008006" key="4">
    <source>
        <dbReference type="Google" id="ProtNLM"/>
    </source>
</evidence>
<accession>A0ABU4C5M5</accession>
<keyword evidence="3" id="KW-1185">Reference proteome</keyword>
<dbReference type="RefSeq" id="WP_317546111.1">
    <property type="nucleotide sequence ID" value="NZ_JAWLKB010000057.1"/>
</dbReference>
<feature type="region of interest" description="Disordered" evidence="1">
    <location>
        <begin position="30"/>
        <end position="49"/>
    </location>
</feature>
<evidence type="ECO:0000256" key="1">
    <source>
        <dbReference type="SAM" id="MobiDB-lite"/>
    </source>
</evidence>
<comment type="caution">
    <text evidence="2">The sequence shown here is derived from an EMBL/GenBank/DDBJ whole genome shotgun (WGS) entry which is preliminary data.</text>
</comment>
<gene>
    <name evidence="2" type="ORF">R3Q16_33785</name>
</gene>
<evidence type="ECO:0000313" key="2">
    <source>
        <dbReference type="EMBL" id="MDV6271569.1"/>
    </source>
</evidence>
<evidence type="ECO:0000313" key="3">
    <source>
        <dbReference type="Proteomes" id="UP001185927"/>
    </source>
</evidence>
<dbReference type="Proteomes" id="UP001185927">
    <property type="component" value="Unassembled WGS sequence"/>
</dbReference>
<sequence length="49" mass="5464">MGELRELENRNLLEQESEFLRRIAAISVGAGNSPNVRRGEKRHASSGDL</sequence>
<name>A0ABU4C5M5_RHOGO</name>
<organism evidence="2 3">
    <name type="scientific">Rhodococcus globerulus</name>
    <dbReference type="NCBI Taxonomy" id="33008"/>
    <lineage>
        <taxon>Bacteria</taxon>
        <taxon>Bacillati</taxon>
        <taxon>Actinomycetota</taxon>
        <taxon>Actinomycetes</taxon>
        <taxon>Mycobacteriales</taxon>
        <taxon>Nocardiaceae</taxon>
        <taxon>Rhodococcus</taxon>
    </lineage>
</organism>
<protein>
    <recommendedName>
        <fullName evidence="4">Transposase</fullName>
    </recommendedName>
</protein>